<dbReference type="InterPro" id="IPR027791">
    <property type="entry name" value="Galactosyl_T_C"/>
</dbReference>
<feature type="domain" description="Galactosyltransferase C-terminal" evidence="5">
    <location>
        <begin position="159"/>
        <end position="209"/>
    </location>
</feature>
<evidence type="ECO:0000313" key="7">
    <source>
        <dbReference type="Proteomes" id="UP000321805"/>
    </source>
</evidence>
<dbReference type="OrthoDB" id="6653642at2"/>
<sequence>MRVAVITIAAGRERHLARQRASLGSFCAPGRYVVVAMGDGATACCRQACGPEADVIAVDVGLQGLPLAHARNAGALHAIARGAELLVFLDVDCLPGPRLLERYQTAAASAPTSLLCGPVACLPPPGREGYRDEDLEELARPHPARPVPAEDALVHTRDHELFGTLSFAVTAETWRAVGGFCEDYVGYGGEDTDFGQLAARAGVDLCWVGGAWAYHQFHPTQDPPVHHLDDILRNAATFHRRWGWWPMIGWLKAFTELGLTDGLEPAEQWRLGQAGRSPTPP</sequence>
<dbReference type="Gene3D" id="3.90.550.10">
    <property type="entry name" value="Spore Coat Polysaccharide Biosynthesis Protein SpsA, Chain A"/>
    <property type="match status" value="1"/>
</dbReference>
<dbReference type="EMBL" id="CP042430">
    <property type="protein sequence ID" value="QEC47908.1"/>
    <property type="molecule type" value="Genomic_DNA"/>
</dbReference>
<dbReference type="InterPro" id="IPR029044">
    <property type="entry name" value="Nucleotide-diphossugar_trans"/>
</dbReference>
<evidence type="ECO:0000313" key="6">
    <source>
        <dbReference type="EMBL" id="QEC47908.1"/>
    </source>
</evidence>
<evidence type="ECO:0000256" key="3">
    <source>
        <dbReference type="ARBA" id="ARBA00022676"/>
    </source>
</evidence>
<comment type="similarity">
    <text evidence="2">Belongs to the glycosyltransferase 2 family.</text>
</comment>
<dbReference type="PANTHER" id="PTHR43179:SF12">
    <property type="entry name" value="GALACTOFURANOSYLTRANSFERASE GLFT2"/>
    <property type="match status" value="1"/>
</dbReference>
<organism evidence="6 7">
    <name type="scientific">Baekduia soli</name>
    <dbReference type="NCBI Taxonomy" id="496014"/>
    <lineage>
        <taxon>Bacteria</taxon>
        <taxon>Bacillati</taxon>
        <taxon>Actinomycetota</taxon>
        <taxon>Thermoleophilia</taxon>
        <taxon>Solirubrobacterales</taxon>
        <taxon>Baekduiaceae</taxon>
        <taxon>Baekduia</taxon>
    </lineage>
</organism>
<evidence type="ECO:0000256" key="2">
    <source>
        <dbReference type="ARBA" id="ARBA00006739"/>
    </source>
</evidence>
<evidence type="ECO:0000259" key="5">
    <source>
        <dbReference type="Pfam" id="PF02709"/>
    </source>
</evidence>
<protein>
    <submittedName>
        <fullName evidence="6">Glycosyltransferase family 2 protein</fullName>
    </submittedName>
</protein>
<accession>A0A5B8U4Y6</accession>
<evidence type="ECO:0000256" key="1">
    <source>
        <dbReference type="ARBA" id="ARBA00004776"/>
    </source>
</evidence>
<dbReference type="GO" id="GO:0016757">
    <property type="term" value="F:glycosyltransferase activity"/>
    <property type="evidence" value="ECO:0007669"/>
    <property type="project" value="UniProtKB-KW"/>
</dbReference>
<dbReference type="SUPFAM" id="SSF53448">
    <property type="entry name" value="Nucleotide-diphospho-sugar transferases"/>
    <property type="match status" value="1"/>
</dbReference>
<keyword evidence="7" id="KW-1185">Reference proteome</keyword>
<keyword evidence="4 6" id="KW-0808">Transferase</keyword>
<dbReference type="Proteomes" id="UP000321805">
    <property type="component" value="Chromosome"/>
</dbReference>
<gene>
    <name evidence="6" type="ORF">FSW04_10225</name>
</gene>
<name>A0A5B8U4Y6_9ACTN</name>
<dbReference type="KEGG" id="bsol:FSW04_10225"/>
<dbReference type="PANTHER" id="PTHR43179">
    <property type="entry name" value="RHAMNOSYLTRANSFERASE WBBL"/>
    <property type="match status" value="1"/>
</dbReference>
<dbReference type="Pfam" id="PF02709">
    <property type="entry name" value="Glyco_transf_7C"/>
    <property type="match status" value="1"/>
</dbReference>
<dbReference type="CDD" id="cd00761">
    <property type="entry name" value="Glyco_tranf_GTA_type"/>
    <property type="match status" value="1"/>
</dbReference>
<dbReference type="AlphaFoldDB" id="A0A5B8U4Y6"/>
<keyword evidence="3" id="KW-0328">Glycosyltransferase</keyword>
<proteinExistence type="inferred from homology"/>
<evidence type="ECO:0000256" key="4">
    <source>
        <dbReference type="ARBA" id="ARBA00022679"/>
    </source>
</evidence>
<reference evidence="6 7" key="1">
    <citation type="journal article" date="2018" name="J. Microbiol.">
        <title>Baekduia soli gen. nov., sp. nov., a novel bacterium isolated from the soil of Baekdu Mountain and proposal of a novel family name, Baekduiaceae fam. nov.</title>
        <authorList>
            <person name="An D.S."/>
            <person name="Siddiqi M.Z."/>
            <person name="Kim K.H."/>
            <person name="Yu H.S."/>
            <person name="Im W.T."/>
        </authorList>
    </citation>
    <scope>NUCLEOTIDE SEQUENCE [LARGE SCALE GENOMIC DNA]</scope>
    <source>
        <strain evidence="6 7">BR7-21</strain>
    </source>
</reference>
<comment type="pathway">
    <text evidence="1">Cell wall biogenesis; cell wall polysaccharide biosynthesis.</text>
</comment>